<reference evidence="6" key="1">
    <citation type="submission" date="2016-02" db="EMBL/GenBank/DDBJ databases">
        <authorList>
            <person name="Rodrigo-Torres Lidia"/>
            <person name="Arahal R.David."/>
        </authorList>
    </citation>
    <scope>NUCLEOTIDE SEQUENCE [LARGE SCALE GENOMIC DNA]</scope>
    <source>
        <strain evidence="6">CECT 9029</strain>
    </source>
</reference>
<name>A0A128FBA1_9GAMM</name>
<dbReference type="InterPro" id="IPR025736">
    <property type="entry name" value="PucR_C-HTH_dom"/>
</dbReference>
<organism evidence="5 6">
    <name type="scientific">Grimontia celer</name>
    <dbReference type="NCBI Taxonomy" id="1796497"/>
    <lineage>
        <taxon>Bacteria</taxon>
        <taxon>Pseudomonadati</taxon>
        <taxon>Pseudomonadota</taxon>
        <taxon>Gammaproteobacteria</taxon>
        <taxon>Vibrionales</taxon>
        <taxon>Vibrionaceae</taxon>
        <taxon>Grimontia</taxon>
    </lineage>
</organism>
<dbReference type="EMBL" id="FIZX01000003">
    <property type="protein sequence ID" value="CZF83586.1"/>
    <property type="molecule type" value="Genomic_DNA"/>
</dbReference>
<dbReference type="InterPro" id="IPR008599">
    <property type="entry name" value="Diacid_rec"/>
</dbReference>
<evidence type="ECO:0000259" key="2">
    <source>
        <dbReference type="Pfam" id="PF05651"/>
    </source>
</evidence>
<dbReference type="PANTHER" id="PTHR33744:SF15">
    <property type="entry name" value="CARBOHYDRATE DIACID REGULATOR"/>
    <property type="match status" value="1"/>
</dbReference>
<dbReference type="InterPro" id="IPR042070">
    <property type="entry name" value="PucR_C-HTH_sf"/>
</dbReference>
<evidence type="ECO:0000259" key="4">
    <source>
        <dbReference type="Pfam" id="PF17853"/>
    </source>
</evidence>
<feature type="domain" description="PucR C-terminal helix-turn-helix" evidence="3">
    <location>
        <begin position="320"/>
        <end position="376"/>
    </location>
</feature>
<accession>A0A128FBA1</accession>
<keyword evidence="6" id="KW-1185">Reference proteome</keyword>
<protein>
    <submittedName>
        <fullName evidence="5">Carbohydrate diacid regulator</fullName>
    </submittedName>
</protein>
<comment type="similarity">
    <text evidence="1">Belongs to the CdaR family.</text>
</comment>
<evidence type="ECO:0000313" key="5">
    <source>
        <dbReference type="EMBL" id="CZF83586.1"/>
    </source>
</evidence>
<feature type="domain" description="CdaR GGDEF-like" evidence="4">
    <location>
        <begin position="143"/>
        <end position="271"/>
    </location>
</feature>
<evidence type="ECO:0000313" key="6">
    <source>
        <dbReference type="Proteomes" id="UP000071641"/>
    </source>
</evidence>
<dbReference type="AlphaFoldDB" id="A0A128FBA1"/>
<dbReference type="RefSeq" id="WP_062666055.1">
    <property type="nucleotide sequence ID" value="NZ_FIZX01000003.1"/>
</dbReference>
<dbReference type="Pfam" id="PF17853">
    <property type="entry name" value="GGDEF_2"/>
    <property type="match status" value="1"/>
</dbReference>
<evidence type="ECO:0000259" key="3">
    <source>
        <dbReference type="Pfam" id="PF13556"/>
    </source>
</evidence>
<dbReference type="Pfam" id="PF05651">
    <property type="entry name" value="Diacid_rec"/>
    <property type="match status" value="1"/>
</dbReference>
<dbReference type="Gene3D" id="1.10.10.2840">
    <property type="entry name" value="PucR C-terminal helix-turn-helix domain"/>
    <property type="match status" value="1"/>
</dbReference>
<dbReference type="InterPro" id="IPR051448">
    <property type="entry name" value="CdaR-like_regulators"/>
</dbReference>
<feature type="domain" description="Putative sugar diacid recognition" evidence="2">
    <location>
        <begin position="3"/>
        <end position="136"/>
    </location>
</feature>
<dbReference type="Proteomes" id="UP000071641">
    <property type="component" value="Unassembled WGS sequence"/>
</dbReference>
<dbReference type="InterPro" id="IPR041522">
    <property type="entry name" value="CdaR_GGDEF"/>
</dbReference>
<evidence type="ECO:0000256" key="1">
    <source>
        <dbReference type="ARBA" id="ARBA00006754"/>
    </source>
</evidence>
<dbReference type="OrthoDB" id="9792148at2"/>
<dbReference type="PANTHER" id="PTHR33744">
    <property type="entry name" value="CARBOHYDRATE DIACID REGULATOR"/>
    <property type="match status" value="1"/>
</dbReference>
<proteinExistence type="inferred from homology"/>
<dbReference type="Pfam" id="PF13556">
    <property type="entry name" value="HTH_30"/>
    <property type="match status" value="1"/>
</dbReference>
<sequence length="383" mass="43501">MQLNSMIARQIVERTMKIIGFSVNVMDEQGLIIGSGDPSRLHQKHEGALLTLAESRVVEINEATSNLLMGVRPGINLPVVFNGKAIGVVGISGDPDKVRSYGELVKMTAELIVEQAALISQMQWDKRHREELLLQLIRESELNDRQLISIAQRLDLDLEQPRVAAVIKLYPHQAESLSLEHLQSMVHMLEHPERDNLVGITSVSRNEIVVLKPISVDNGEWSRKSEQKKVKQLLKRIAEQKAFRAQIAYGGYFPSLKGLAKSYQTAIATLSSGHAEEPVLYFEDHALAVLLSAMPEQDWRTQQLHSLFTTLVDHDARGTLVKTLTAFFEQNCDLVQTCEKLHIHRNTLRYRLQRISEITELDINKLEDKTLLYLSFITWHQKH</sequence>
<gene>
    <name evidence="5" type="primary">cdaR</name>
    <name evidence="5" type="ORF">GCE9029_03883</name>
</gene>
<dbReference type="STRING" id="1796497.GCE9029_03883"/>